<dbReference type="GO" id="GO:0005634">
    <property type="term" value="C:nucleus"/>
    <property type="evidence" value="ECO:0007669"/>
    <property type="project" value="TreeGrafter"/>
</dbReference>
<dbReference type="EMBL" id="CAJVPV010027761">
    <property type="protein sequence ID" value="CAG8734860.1"/>
    <property type="molecule type" value="Genomic_DNA"/>
</dbReference>
<feature type="region of interest" description="Disordered" evidence="1">
    <location>
        <begin position="1"/>
        <end position="28"/>
    </location>
</feature>
<protein>
    <submittedName>
        <fullName evidence="2">16756_t:CDS:1</fullName>
    </submittedName>
</protein>
<reference evidence="2" key="1">
    <citation type="submission" date="2021-06" db="EMBL/GenBank/DDBJ databases">
        <authorList>
            <person name="Kallberg Y."/>
            <person name="Tangrot J."/>
            <person name="Rosling A."/>
        </authorList>
    </citation>
    <scope>NUCLEOTIDE SEQUENCE</scope>
    <source>
        <strain evidence="2">CL551</strain>
    </source>
</reference>
<dbReference type="Proteomes" id="UP000789342">
    <property type="component" value="Unassembled WGS sequence"/>
</dbReference>
<evidence type="ECO:0000256" key="1">
    <source>
        <dbReference type="SAM" id="MobiDB-lite"/>
    </source>
</evidence>
<gene>
    <name evidence="2" type="ORF">AMORRO_LOCUS14300</name>
</gene>
<feature type="compositionally biased region" description="Polar residues" evidence="1">
    <location>
        <begin position="157"/>
        <end position="174"/>
    </location>
</feature>
<proteinExistence type="predicted"/>
<comment type="caution">
    <text evidence="2">The sequence shown here is derived from an EMBL/GenBank/DDBJ whole genome shotgun (WGS) entry which is preliminary data.</text>
</comment>
<feature type="region of interest" description="Disordered" evidence="1">
    <location>
        <begin position="45"/>
        <end position="66"/>
    </location>
</feature>
<feature type="region of interest" description="Disordered" evidence="1">
    <location>
        <begin position="154"/>
        <end position="174"/>
    </location>
</feature>
<name>A0A9N9NIH1_9GLOM</name>
<sequence>MPNRRKRSSEQSDALKYDEPPKFDKLPDIPRRFSRIMRFAELKKKNATNLTQKKRNKNQKVEDSKIIQKLPGETMFDFSRRLDDQMRPNILKAMKEGSTAKNKTRRYREKLKQKKLKKRNKLYEELDAKDFGKFKDPVKFGEVVQAPPNITAIPKNRGSNARVSSKMSSNPNSQKLDVTNELTLIKEKNKQDRRQMNPGRKRLLEVEREKIVAQYRKMKMRKMALNKL</sequence>
<evidence type="ECO:0000313" key="3">
    <source>
        <dbReference type="Proteomes" id="UP000789342"/>
    </source>
</evidence>
<dbReference type="InterPro" id="IPR026680">
    <property type="entry name" value="CCDC137"/>
</dbReference>
<dbReference type="OrthoDB" id="5876637at2759"/>
<dbReference type="AlphaFoldDB" id="A0A9N9NIH1"/>
<accession>A0A9N9NIH1</accession>
<dbReference type="PANTHER" id="PTHR21838:SF2">
    <property type="entry name" value="COILED-COIL DOMAIN-CONTAINING PROTEIN 137"/>
    <property type="match status" value="1"/>
</dbReference>
<evidence type="ECO:0000313" key="2">
    <source>
        <dbReference type="EMBL" id="CAG8734860.1"/>
    </source>
</evidence>
<dbReference type="PANTHER" id="PTHR21838">
    <property type="entry name" value="COILED-COIL DOMAIN-CONTAINING PROTEIN 137"/>
    <property type="match status" value="1"/>
</dbReference>
<keyword evidence="3" id="KW-1185">Reference proteome</keyword>
<feature type="compositionally biased region" description="Basic and acidic residues" evidence="1">
    <location>
        <begin position="8"/>
        <end position="28"/>
    </location>
</feature>
<organism evidence="2 3">
    <name type="scientific">Acaulospora morrowiae</name>
    <dbReference type="NCBI Taxonomy" id="94023"/>
    <lineage>
        <taxon>Eukaryota</taxon>
        <taxon>Fungi</taxon>
        <taxon>Fungi incertae sedis</taxon>
        <taxon>Mucoromycota</taxon>
        <taxon>Glomeromycotina</taxon>
        <taxon>Glomeromycetes</taxon>
        <taxon>Diversisporales</taxon>
        <taxon>Acaulosporaceae</taxon>
        <taxon>Acaulospora</taxon>
    </lineage>
</organism>